<sequence>MNRAPASSQSMLLLRPWQLVWLAAAVFVISAGYGALLPQWQGWLAILNPGASAAAVSRHIGFLSGMYTAGVLVGAPFWGALADRIGLGRVLIVGLVGYVSSLLVMLVPAFETLWGIYTLRVTTGFFVAAVVPVVSALVAEHTPQMQRARRFAWLGAMSLLGFLFGPALNIVARSVGSWADDGATTAALTAQAVIVLSAIFGAVMMIGLTRTLPEPIVAALAGSKEVPTFRTDRVALLWLSGAVTFVLSAFELGIVLQGQLHIGTSRREVAMMFAECAFAMLAVNALLFFTALLDKVPGRRVVATGLIVAIVGLSVLAFHHSNAWMYAGISFTAVGTGLILPVIAYRAAGASRGSLGTTMGGLAAAAGLGQTLGAAAGGWLFGALAQTSFAWLAAPLVGLLGILLARPAWGAAIPDGSRPKDSGGTRRTDTCSIE</sequence>
<name>A0A411HJZ4_9GAMM</name>
<keyword evidence="3 7" id="KW-0812">Transmembrane</keyword>
<feature type="transmembrane region" description="Helical" evidence="7">
    <location>
        <begin position="192"/>
        <end position="213"/>
    </location>
</feature>
<feature type="region of interest" description="Disordered" evidence="6">
    <location>
        <begin position="415"/>
        <end position="434"/>
    </location>
</feature>
<protein>
    <submittedName>
        <fullName evidence="9">MFS transporter</fullName>
    </submittedName>
</protein>
<gene>
    <name evidence="9" type="ORF">ELE36_10295</name>
</gene>
<evidence type="ECO:0000259" key="8">
    <source>
        <dbReference type="PROSITE" id="PS50850"/>
    </source>
</evidence>
<feature type="transmembrane region" description="Helical" evidence="7">
    <location>
        <begin position="301"/>
        <end position="318"/>
    </location>
</feature>
<dbReference type="PANTHER" id="PTHR23504:SF15">
    <property type="entry name" value="MAJOR FACILITATOR SUPERFAMILY (MFS) PROFILE DOMAIN-CONTAINING PROTEIN"/>
    <property type="match status" value="1"/>
</dbReference>
<evidence type="ECO:0000256" key="2">
    <source>
        <dbReference type="ARBA" id="ARBA00022448"/>
    </source>
</evidence>
<feature type="transmembrane region" description="Helical" evidence="7">
    <location>
        <begin position="234"/>
        <end position="257"/>
    </location>
</feature>
<comment type="subcellular location">
    <subcellularLocation>
        <location evidence="1">Membrane</location>
        <topology evidence="1">Multi-pass membrane protein</topology>
    </subcellularLocation>
</comment>
<organism evidence="9 10">
    <name type="scientific">Pseudolysobacter antarcticus</name>
    <dbReference type="NCBI Taxonomy" id="2511995"/>
    <lineage>
        <taxon>Bacteria</taxon>
        <taxon>Pseudomonadati</taxon>
        <taxon>Pseudomonadota</taxon>
        <taxon>Gammaproteobacteria</taxon>
        <taxon>Lysobacterales</taxon>
        <taxon>Rhodanobacteraceae</taxon>
        <taxon>Pseudolysobacter</taxon>
    </lineage>
</organism>
<evidence type="ECO:0000256" key="5">
    <source>
        <dbReference type="ARBA" id="ARBA00023136"/>
    </source>
</evidence>
<evidence type="ECO:0000256" key="7">
    <source>
        <dbReference type="SAM" id="Phobius"/>
    </source>
</evidence>
<dbReference type="Pfam" id="PF07690">
    <property type="entry name" value="MFS_1"/>
    <property type="match status" value="1"/>
</dbReference>
<feature type="transmembrane region" description="Helical" evidence="7">
    <location>
        <begin position="151"/>
        <end position="172"/>
    </location>
</feature>
<dbReference type="AlphaFoldDB" id="A0A411HJZ4"/>
<feature type="compositionally biased region" description="Basic and acidic residues" evidence="6">
    <location>
        <begin position="417"/>
        <end position="434"/>
    </location>
</feature>
<feature type="domain" description="Major facilitator superfamily (MFS) profile" evidence="8">
    <location>
        <begin position="18"/>
        <end position="410"/>
    </location>
</feature>
<evidence type="ECO:0000256" key="6">
    <source>
        <dbReference type="SAM" id="MobiDB-lite"/>
    </source>
</evidence>
<feature type="transmembrane region" description="Helical" evidence="7">
    <location>
        <begin position="20"/>
        <end position="40"/>
    </location>
</feature>
<keyword evidence="2" id="KW-0813">Transport</keyword>
<dbReference type="OrthoDB" id="65739at2"/>
<evidence type="ECO:0000256" key="3">
    <source>
        <dbReference type="ARBA" id="ARBA00022692"/>
    </source>
</evidence>
<dbReference type="InterPro" id="IPR020846">
    <property type="entry name" value="MFS_dom"/>
</dbReference>
<keyword evidence="4 7" id="KW-1133">Transmembrane helix</keyword>
<feature type="transmembrane region" description="Helical" evidence="7">
    <location>
        <begin position="269"/>
        <end position="289"/>
    </location>
</feature>
<dbReference type="InterPro" id="IPR011701">
    <property type="entry name" value="MFS"/>
</dbReference>
<dbReference type="InterPro" id="IPR036259">
    <property type="entry name" value="MFS_trans_sf"/>
</dbReference>
<evidence type="ECO:0000313" key="9">
    <source>
        <dbReference type="EMBL" id="QBB70720.1"/>
    </source>
</evidence>
<feature type="transmembrane region" description="Helical" evidence="7">
    <location>
        <begin position="60"/>
        <end position="78"/>
    </location>
</feature>
<feature type="transmembrane region" description="Helical" evidence="7">
    <location>
        <begin position="324"/>
        <end position="348"/>
    </location>
</feature>
<accession>A0A411HJZ4</accession>
<dbReference type="EMBL" id="CP035704">
    <property type="protein sequence ID" value="QBB70720.1"/>
    <property type="molecule type" value="Genomic_DNA"/>
</dbReference>
<keyword evidence="5 7" id="KW-0472">Membrane</keyword>
<dbReference type="KEGG" id="xbc:ELE36_10295"/>
<feature type="transmembrane region" description="Helical" evidence="7">
    <location>
        <begin position="90"/>
        <end position="110"/>
    </location>
</feature>
<reference evidence="9 10" key="1">
    <citation type="submission" date="2019-01" db="EMBL/GenBank/DDBJ databases">
        <title>Pseudolysobacter antarctica gen. nov., sp. nov., isolated from Fildes Peninsula, Antarctica.</title>
        <authorList>
            <person name="Wei Z."/>
            <person name="Peng F."/>
        </authorList>
    </citation>
    <scope>NUCLEOTIDE SEQUENCE [LARGE SCALE GENOMIC DNA]</scope>
    <source>
        <strain evidence="9 10">AQ6-296</strain>
    </source>
</reference>
<dbReference type="PROSITE" id="PS50850">
    <property type="entry name" value="MFS"/>
    <property type="match status" value="1"/>
</dbReference>
<feature type="transmembrane region" description="Helical" evidence="7">
    <location>
        <begin position="388"/>
        <end position="409"/>
    </location>
</feature>
<evidence type="ECO:0000313" key="10">
    <source>
        <dbReference type="Proteomes" id="UP000291562"/>
    </source>
</evidence>
<dbReference type="SUPFAM" id="SSF103473">
    <property type="entry name" value="MFS general substrate transporter"/>
    <property type="match status" value="1"/>
</dbReference>
<feature type="transmembrane region" description="Helical" evidence="7">
    <location>
        <begin position="360"/>
        <end position="382"/>
    </location>
</feature>
<dbReference type="GO" id="GO:0022857">
    <property type="term" value="F:transmembrane transporter activity"/>
    <property type="evidence" value="ECO:0007669"/>
    <property type="project" value="InterPro"/>
</dbReference>
<dbReference type="Gene3D" id="1.20.1250.20">
    <property type="entry name" value="MFS general substrate transporter like domains"/>
    <property type="match status" value="1"/>
</dbReference>
<keyword evidence="10" id="KW-1185">Reference proteome</keyword>
<proteinExistence type="predicted"/>
<dbReference type="Proteomes" id="UP000291562">
    <property type="component" value="Chromosome"/>
</dbReference>
<evidence type="ECO:0000256" key="4">
    <source>
        <dbReference type="ARBA" id="ARBA00022989"/>
    </source>
</evidence>
<feature type="transmembrane region" description="Helical" evidence="7">
    <location>
        <begin position="116"/>
        <end position="139"/>
    </location>
</feature>
<dbReference type="PANTHER" id="PTHR23504">
    <property type="entry name" value="MAJOR FACILITATOR SUPERFAMILY DOMAIN-CONTAINING PROTEIN 10"/>
    <property type="match status" value="1"/>
</dbReference>
<dbReference type="GO" id="GO:0016020">
    <property type="term" value="C:membrane"/>
    <property type="evidence" value="ECO:0007669"/>
    <property type="project" value="UniProtKB-SubCell"/>
</dbReference>
<evidence type="ECO:0000256" key="1">
    <source>
        <dbReference type="ARBA" id="ARBA00004141"/>
    </source>
</evidence>